<protein>
    <recommendedName>
        <fullName evidence="2">histidine kinase</fullName>
        <ecNumber evidence="2">2.7.13.3</ecNumber>
    </recommendedName>
</protein>
<dbReference type="EC" id="2.7.13.3" evidence="2"/>
<dbReference type="PRINTS" id="PR00344">
    <property type="entry name" value="BCTRLSENSOR"/>
</dbReference>
<evidence type="ECO:0000259" key="5">
    <source>
        <dbReference type="PROSITE" id="PS50109"/>
    </source>
</evidence>
<dbReference type="CDD" id="cd00082">
    <property type="entry name" value="HisKA"/>
    <property type="match status" value="1"/>
</dbReference>
<dbReference type="InterPro" id="IPR003661">
    <property type="entry name" value="HisK_dim/P_dom"/>
</dbReference>
<dbReference type="GO" id="GO:0000155">
    <property type="term" value="F:phosphorelay sensor kinase activity"/>
    <property type="evidence" value="ECO:0007669"/>
    <property type="project" value="InterPro"/>
</dbReference>
<gene>
    <name evidence="6" type="ORF">CRV04_03920</name>
</gene>
<feature type="domain" description="Histidine kinase" evidence="5">
    <location>
        <begin position="80"/>
        <end position="281"/>
    </location>
</feature>
<feature type="transmembrane region" description="Helical" evidence="4">
    <location>
        <begin position="41"/>
        <end position="59"/>
    </location>
</feature>
<dbReference type="PROSITE" id="PS50109">
    <property type="entry name" value="HIS_KIN"/>
    <property type="match status" value="1"/>
</dbReference>
<evidence type="ECO:0000313" key="6">
    <source>
        <dbReference type="EMBL" id="RXJ60159.1"/>
    </source>
</evidence>
<dbReference type="AlphaFoldDB" id="A0A4Q0XVD8"/>
<dbReference type="Gene3D" id="3.30.565.10">
    <property type="entry name" value="Histidine kinase-like ATPase, C-terminal domain"/>
    <property type="match status" value="1"/>
</dbReference>
<keyword evidence="4" id="KW-0812">Transmembrane</keyword>
<evidence type="ECO:0000256" key="4">
    <source>
        <dbReference type="SAM" id="Phobius"/>
    </source>
</evidence>
<dbReference type="InterPro" id="IPR003594">
    <property type="entry name" value="HATPase_dom"/>
</dbReference>
<dbReference type="PANTHER" id="PTHR43547">
    <property type="entry name" value="TWO-COMPONENT HISTIDINE KINASE"/>
    <property type="match status" value="1"/>
</dbReference>
<keyword evidence="7" id="KW-1185">Reference proteome</keyword>
<keyword evidence="6" id="KW-0808">Transferase</keyword>
<evidence type="ECO:0000256" key="1">
    <source>
        <dbReference type="ARBA" id="ARBA00000085"/>
    </source>
</evidence>
<dbReference type="OrthoDB" id="9761634at2"/>
<name>A0A4Q0XVD8_9BACT</name>
<evidence type="ECO:0000256" key="2">
    <source>
        <dbReference type="ARBA" id="ARBA00012438"/>
    </source>
</evidence>
<comment type="caution">
    <text evidence="6">The sequence shown here is derived from an EMBL/GenBank/DDBJ whole genome shotgun (WGS) entry which is preliminary data.</text>
</comment>
<evidence type="ECO:0000313" key="7">
    <source>
        <dbReference type="Proteomes" id="UP000290657"/>
    </source>
</evidence>
<evidence type="ECO:0000256" key="3">
    <source>
        <dbReference type="ARBA" id="ARBA00022553"/>
    </source>
</evidence>
<dbReference type="RefSeq" id="WP_128995507.1">
    <property type="nucleotide sequence ID" value="NZ_PDKN01000002.1"/>
</dbReference>
<proteinExistence type="predicted"/>
<keyword evidence="6" id="KW-0418">Kinase</keyword>
<sequence>MSSKKRNFLISNSILVAFITILVLIANFYLVSLFGFNQENFMFITGVLIILAVCLNLFLSKPLLEPLFKSDANLQKTIKETLHELNIPASTIQANAQMLEKSIKDEKNIKRLGRIKQATNELLKLYNQMEYEIKKEIDTIEKQTFDLKESIQESVSKFDEIKKEIIIDQKVPEVQLYSDKNGFQKVIDNLLSNAIKYNHPQGNVCIKYMHSILSIHNSGKAIETKNIFMVFEQYYQEDTNKKGFGLGLTIVKEFCDKHAIEIKIDSLAEGTTFYLNLSGILSK</sequence>
<dbReference type="EMBL" id="PDKN01000002">
    <property type="protein sequence ID" value="RXJ60159.1"/>
    <property type="molecule type" value="Genomic_DNA"/>
</dbReference>
<keyword evidence="4" id="KW-0472">Membrane</keyword>
<accession>A0A4Q0XVD8</accession>
<organism evidence="6 7">
    <name type="scientific">Candidatus Marinarcus aquaticus</name>
    <dbReference type="NCBI Taxonomy" id="2044504"/>
    <lineage>
        <taxon>Bacteria</taxon>
        <taxon>Pseudomonadati</taxon>
        <taxon>Campylobacterota</taxon>
        <taxon>Epsilonproteobacteria</taxon>
        <taxon>Campylobacterales</taxon>
        <taxon>Arcobacteraceae</taxon>
        <taxon>Candidatus Marinarcus</taxon>
    </lineage>
</organism>
<dbReference type="PANTHER" id="PTHR43547:SF2">
    <property type="entry name" value="HYBRID SIGNAL TRANSDUCTION HISTIDINE KINASE C"/>
    <property type="match status" value="1"/>
</dbReference>
<dbReference type="Proteomes" id="UP000290657">
    <property type="component" value="Unassembled WGS sequence"/>
</dbReference>
<dbReference type="InterPro" id="IPR036890">
    <property type="entry name" value="HATPase_C_sf"/>
</dbReference>
<feature type="transmembrane region" description="Helical" evidence="4">
    <location>
        <begin position="12"/>
        <end position="35"/>
    </location>
</feature>
<dbReference type="SUPFAM" id="SSF55874">
    <property type="entry name" value="ATPase domain of HSP90 chaperone/DNA topoisomerase II/histidine kinase"/>
    <property type="match status" value="1"/>
</dbReference>
<dbReference type="InterPro" id="IPR005467">
    <property type="entry name" value="His_kinase_dom"/>
</dbReference>
<keyword evidence="3" id="KW-0597">Phosphoprotein</keyword>
<comment type="catalytic activity">
    <reaction evidence="1">
        <text>ATP + protein L-histidine = ADP + protein N-phospho-L-histidine.</text>
        <dbReference type="EC" id="2.7.13.3"/>
    </reaction>
</comment>
<dbReference type="Pfam" id="PF02518">
    <property type="entry name" value="HATPase_c"/>
    <property type="match status" value="1"/>
</dbReference>
<reference evidence="6 7" key="1">
    <citation type="submission" date="2017-10" db="EMBL/GenBank/DDBJ databases">
        <title>Genomics of the genus Arcobacter.</title>
        <authorList>
            <person name="Perez-Cataluna A."/>
            <person name="Figueras M.J."/>
        </authorList>
    </citation>
    <scope>NUCLEOTIDE SEQUENCE [LARGE SCALE GENOMIC DNA]</scope>
    <source>
        <strain evidence="6 7">CECT 8987</strain>
    </source>
</reference>
<keyword evidence="4" id="KW-1133">Transmembrane helix</keyword>
<dbReference type="InterPro" id="IPR004358">
    <property type="entry name" value="Sig_transdc_His_kin-like_C"/>
</dbReference>
<dbReference type="SMART" id="SM00387">
    <property type="entry name" value="HATPase_c"/>
    <property type="match status" value="1"/>
</dbReference>